<dbReference type="Gene3D" id="3.20.20.70">
    <property type="entry name" value="Aldolase class I"/>
    <property type="match status" value="1"/>
</dbReference>
<dbReference type="InterPro" id="IPR058240">
    <property type="entry name" value="rSAM_sf"/>
</dbReference>
<name>A0A8J6MXK0_9DELT</name>
<organism evidence="1 2">
    <name type="scientific">Candidatus Desulfacyla euxinica</name>
    <dbReference type="NCBI Taxonomy" id="2841693"/>
    <lineage>
        <taxon>Bacteria</taxon>
        <taxon>Deltaproteobacteria</taxon>
        <taxon>Candidatus Desulfacyla</taxon>
    </lineage>
</organism>
<dbReference type="AlphaFoldDB" id="A0A8J6MXK0"/>
<reference evidence="1 2" key="1">
    <citation type="submission" date="2020-08" db="EMBL/GenBank/DDBJ databases">
        <title>Bridging the membrane lipid divide: bacteria of the FCB group superphylum have the potential to synthesize archaeal ether lipids.</title>
        <authorList>
            <person name="Villanueva L."/>
            <person name="Von Meijenfeldt F.A.B."/>
            <person name="Westbye A.B."/>
            <person name="Yadav S."/>
            <person name="Hopmans E.C."/>
            <person name="Dutilh B.E."/>
            <person name="Sinninghe Damste J.S."/>
        </authorList>
    </citation>
    <scope>NUCLEOTIDE SEQUENCE [LARGE SCALE GENOMIC DNA]</scope>
    <source>
        <strain evidence="1">NIOZ-UU27</strain>
    </source>
</reference>
<accession>A0A8J6MXK0</accession>
<proteinExistence type="predicted"/>
<evidence type="ECO:0000313" key="1">
    <source>
        <dbReference type="EMBL" id="MBC8177047.1"/>
    </source>
</evidence>
<sequence>MAYIMVVKDMNNAHIEKTLEKALADESLSRKDASVLLALDPDSDETKQLLDIADRASREWVHRRGYIWASIGLDYSPCPMNCTFCSLGEKWGIIKEPWILNVDEVLDLIHHYDVPEVRWITLRTSEFYSIDKLIQIARLAMPLKHAELVVNTGEFDRKDACALYETGFNVAYHVMRLREGVDTGVDPNERLITLEAIKQSPLQLAALVDPIGPEHTDEELVEAMFLHKAYGAALMGAMARFAVVGTPKYELGTISRARLAQITAVSRLVAGKQVDAICTHPADDRILTSGANTVVVEYGAIPRDTKISQGDWKGFDIQEALKLLRGAGYEI</sequence>
<dbReference type="InterPro" id="IPR013785">
    <property type="entry name" value="Aldolase_TIM"/>
</dbReference>
<protein>
    <submittedName>
        <fullName evidence="1">Radical SAM protein</fullName>
    </submittedName>
</protein>
<comment type="caution">
    <text evidence="1">The sequence shown here is derived from an EMBL/GenBank/DDBJ whole genome shotgun (WGS) entry which is preliminary data.</text>
</comment>
<evidence type="ECO:0000313" key="2">
    <source>
        <dbReference type="Proteomes" id="UP000650524"/>
    </source>
</evidence>
<gene>
    <name evidence="1" type="ORF">H8E19_06535</name>
</gene>
<dbReference type="Proteomes" id="UP000650524">
    <property type="component" value="Unassembled WGS sequence"/>
</dbReference>
<dbReference type="EMBL" id="JACNJD010000183">
    <property type="protein sequence ID" value="MBC8177047.1"/>
    <property type="molecule type" value="Genomic_DNA"/>
</dbReference>
<dbReference type="SUPFAM" id="SSF102114">
    <property type="entry name" value="Radical SAM enzymes"/>
    <property type="match status" value="1"/>
</dbReference>